<proteinExistence type="predicted"/>
<comment type="caution">
    <text evidence="1">The sequence shown here is derived from an EMBL/GenBank/DDBJ whole genome shotgun (WGS) entry which is preliminary data.</text>
</comment>
<protein>
    <submittedName>
        <fullName evidence="1">Uncharacterized protein</fullName>
    </submittedName>
</protein>
<dbReference type="AlphaFoldDB" id="A0A923RNV9"/>
<dbReference type="Proteomes" id="UP000652477">
    <property type="component" value="Unassembled WGS sequence"/>
</dbReference>
<keyword evidence="2" id="KW-1185">Reference proteome</keyword>
<accession>A0A923RNV9</accession>
<gene>
    <name evidence="1" type="ORF">H8S37_02290</name>
</gene>
<sequence length="177" mass="20948">MGGLIFIIIVIIVIVIMRKSKDYTPKKGSMQENSIKLQLYQEVDDITTKCFDKRTTEFNSDLYFENRFLYEESRYPEIAEYMESNLRYIGLRQIFALNLLLDDSDSDRTISELENREENIIRNLIWVCGGGDEKNCPQYIIAYRKRLYGLLRGEIPCTKENTKRIVEDYNRAEQQTK</sequence>
<organism evidence="1 2">
    <name type="scientific">Mediterraneibacter hominis</name>
    <dbReference type="NCBI Taxonomy" id="2763054"/>
    <lineage>
        <taxon>Bacteria</taxon>
        <taxon>Bacillati</taxon>
        <taxon>Bacillota</taxon>
        <taxon>Clostridia</taxon>
        <taxon>Lachnospirales</taxon>
        <taxon>Lachnospiraceae</taxon>
        <taxon>Mediterraneibacter</taxon>
    </lineage>
</organism>
<dbReference type="RefSeq" id="WP_186874434.1">
    <property type="nucleotide sequence ID" value="NZ_JACOPF010000001.1"/>
</dbReference>
<name>A0A923RNV9_9FIRM</name>
<dbReference type="EMBL" id="JACOPF010000001">
    <property type="protein sequence ID" value="MBC5687766.1"/>
    <property type="molecule type" value="Genomic_DNA"/>
</dbReference>
<evidence type="ECO:0000313" key="2">
    <source>
        <dbReference type="Proteomes" id="UP000652477"/>
    </source>
</evidence>
<evidence type="ECO:0000313" key="1">
    <source>
        <dbReference type="EMBL" id="MBC5687766.1"/>
    </source>
</evidence>
<reference evidence="1" key="1">
    <citation type="submission" date="2020-08" db="EMBL/GenBank/DDBJ databases">
        <title>Genome public.</title>
        <authorList>
            <person name="Liu C."/>
            <person name="Sun Q."/>
        </authorList>
    </citation>
    <scope>NUCLEOTIDE SEQUENCE</scope>
    <source>
        <strain evidence="1">NSJ-55</strain>
    </source>
</reference>